<protein>
    <submittedName>
        <fullName evidence="6">LysR family transcriptional regulator</fullName>
    </submittedName>
</protein>
<dbReference type="Gene3D" id="3.40.190.10">
    <property type="entry name" value="Periplasmic binding protein-like II"/>
    <property type="match status" value="2"/>
</dbReference>
<organism evidence="6 7">
    <name type="scientific">Lysinibacillus fusiformis</name>
    <dbReference type="NCBI Taxonomy" id="28031"/>
    <lineage>
        <taxon>Bacteria</taxon>
        <taxon>Bacillati</taxon>
        <taxon>Bacillota</taxon>
        <taxon>Bacilli</taxon>
        <taxon>Bacillales</taxon>
        <taxon>Bacillaceae</taxon>
        <taxon>Lysinibacillus</taxon>
    </lineage>
</organism>
<reference evidence="6 7" key="1">
    <citation type="submission" date="2016-09" db="EMBL/GenBank/DDBJ databases">
        <title>Draft genome sequence of the soil isolate, Lysinibacillus fusiformis M5, a potential hypoxanthine producer.</title>
        <authorList>
            <person name="Gallegos-Monterrosa R."/>
            <person name="Maroti G."/>
            <person name="Balint B."/>
            <person name="Kovacs A.T."/>
        </authorList>
    </citation>
    <scope>NUCLEOTIDE SEQUENCE [LARGE SCALE GENOMIC DNA]</scope>
    <source>
        <strain evidence="6 7">M5</strain>
    </source>
</reference>
<dbReference type="SUPFAM" id="SSF46785">
    <property type="entry name" value="Winged helix' DNA-binding domain"/>
    <property type="match status" value="1"/>
</dbReference>
<dbReference type="FunFam" id="1.10.10.10:FF:000001">
    <property type="entry name" value="LysR family transcriptional regulator"/>
    <property type="match status" value="1"/>
</dbReference>
<keyword evidence="2" id="KW-0805">Transcription regulation</keyword>
<dbReference type="PANTHER" id="PTHR30126">
    <property type="entry name" value="HTH-TYPE TRANSCRIPTIONAL REGULATOR"/>
    <property type="match status" value="1"/>
</dbReference>
<dbReference type="GO" id="GO:0000976">
    <property type="term" value="F:transcription cis-regulatory region binding"/>
    <property type="evidence" value="ECO:0007669"/>
    <property type="project" value="TreeGrafter"/>
</dbReference>
<dbReference type="Pfam" id="PF03466">
    <property type="entry name" value="LysR_substrate"/>
    <property type="match status" value="1"/>
</dbReference>
<dbReference type="InterPro" id="IPR036388">
    <property type="entry name" value="WH-like_DNA-bd_sf"/>
</dbReference>
<evidence type="ECO:0000256" key="4">
    <source>
        <dbReference type="ARBA" id="ARBA00023163"/>
    </source>
</evidence>
<dbReference type="InterPro" id="IPR036390">
    <property type="entry name" value="WH_DNA-bd_sf"/>
</dbReference>
<dbReference type="EMBL" id="MECQ01000001">
    <property type="protein sequence ID" value="ODV57411.1"/>
    <property type="molecule type" value="Genomic_DNA"/>
</dbReference>
<evidence type="ECO:0000313" key="6">
    <source>
        <dbReference type="EMBL" id="ODV57411.1"/>
    </source>
</evidence>
<dbReference type="Proteomes" id="UP000094784">
    <property type="component" value="Unassembled WGS sequence"/>
</dbReference>
<dbReference type="Pfam" id="PF00126">
    <property type="entry name" value="HTH_1"/>
    <property type="match status" value="1"/>
</dbReference>
<feature type="domain" description="HTH lysR-type" evidence="5">
    <location>
        <begin position="1"/>
        <end position="58"/>
    </location>
</feature>
<sequence length="298" mass="34516">MNIDHIEAFLYVVHYKSTHKAANALFLSQPTVTARIKSLERELGVELFYREGRSVTLSDKGKGFLPFATQIVQTFQQGKKQLEKTQETDDVCIGANGLTAQYFLAYALPKWKEQFPNLRFQLVTGSTTMLLEKLESHQIHVAFIQYVHREGIFNELLLNNAVKLVRHCEHPLPQYDCIEAKELAQQKMVFFECGAFDWNYVHKIFEVEGVAANIEVRTDHLEIAKAFIRTKNYISFLPQLCVKNELESGEFVEVGIKHLLDMNQHIFLTYKNKDTLTSAFWETICHTAKDFERVQMME</sequence>
<name>A0A1E4RAB4_9BACI</name>
<proteinExistence type="inferred from homology"/>
<gene>
    <name evidence="6" type="ORF">BG258_16580</name>
</gene>
<evidence type="ECO:0000256" key="2">
    <source>
        <dbReference type="ARBA" id="ARBA00023015"/>
    </source>
</evidence>
<comment type="similarity">
    <text evidence="1">Belongs to the LysR transcriptional regulatory family.</text>
</comment>
<dbReference type="GO" id="GO:0003700">
    <property type="term" value="F:DNA-binding transcription factor activity"/>
    <property type="evidence" value="ECO:0007669"/>
    <property type="project" value="InterPro"/>
</dbReference>
<comment type="caution">
    <text evidence="6">The sequence shown here is derived from an EMBL/GenBank/DDBJ whole genome shotgun (WGS) entry which is preliminary data.</text>
</comment>
<dbReference type="OrthoDB" id="9785745at2"/>
<dbReference type="Gene3D" id="1.10.10.10">
    <property type="entry name" value="Winged helix-like DNA-binding domain superfamily/Winged helix DNA-binding domain"/>
    <property type="match status" value="1"/>
</dbReference>
<dbReference type="AlphaFoldDB" id="A0A1E4RAB4"/>
<dbReference type="RefSeq" id="WP_069482296.1">
    <property type="nucleotide sequence ID" value="NZ_KV766182.1"/>
</dbReference>
<dbReference type="PRINTS" id="PR00039">
    <property type="entry name" value="HTHLYSR"/>
</dbReference>
<dbReference type="InterPro" id="IPR005119">
    <property type="entry name" value="LysR_subst-bd"/>
</dbReference>
<dbReference type="PROSITE" id="PS50931">
    <property type="entry name" value="HTH_LYSR"/>
    <property type="match status" value="1"/>
</dbReference>
<evidence type="ECO:0000259" key="5">
    <source>
        <dbReference type="PROSITE" id="PS50931"/>
    </source>
</evidence>
<dbReference type="PANTHER" id="PTHR30126:SF40">
    <property type="entry name" value="HTH-TYPE TRANSCRIPTIONAL REGULATOR GLTR"/>
    <property type="match status" value="1"/>
</dbReference>
<keyword evidence="4" id="KW-0804">Transcription</keyword>
<accession>A0A1E4RAB4</accession>
<dbReference type="SUPFAM" id="SSF53850">
    <property type="entry name" value="Periplasmic binding protein-like II"/>
    <property type="match status" value="1"/>
</dbReference>
<evidence type="ECO:0000256" key="3">
    <source>
        <dbReference type="ARBA" id="ARBA00023125"/>
    </source>
</evidence>
<keyword evidence="3" id="KW-0238">DNA-binding</keyword>
<evidence type="ECO:0000313" key="7">
    <source>
        <dbReference type="Proteomes" id="UP000094784"/>
    </source>
</evidence>
<dbReference type="CDD" id="cd05466">
    <property type="entry name" value="PBP2_LTTR_substrate"/>
    <property type="match status" value="1"/>
</dbReference>
<dbReference type="InterPro" id="IPR000847">
    <property type="entry name" value="LysR_HTH_N"/>
</dbReference>
<evidence type="ECO:0000256" key="1">
    <source>
        <dbReference type="ARBA" id="ARBA00009437"/>
    </source>
</evidence>